<evidence type="ECO:0000313" key="1">
    <source>
        <dbReference type="EMBL" id="PBK88517.1"/>
    </source>
</evidence>
<dbReference type="OrthoDB" id="1911848at2759"/>
<dbReference type="Proteomes" id="UP000217790">
    <property type="component" value="Unassembled WGS sequence"/>
</dbReference>
<accession>A0A2H3DHF7</accession>
<evidence type="ECO:0000313" key="2">
    <source>
        <dbReference type="Proteomes" id="UP000217790"/>
    </source>
</evidence>
<organism evidence="1 2">
    <name type="scientific">Armillaria gallica</name>
    <name type="common">Bulbous honey fungus</name>
    <name type="synonym">Armillaria bulbosa</name>
    <dbReference type="NCBI Taxonomy" id="47427"/>
    <lineage>
        <taxon>Eukaryota</taxon>
        <taxon>Fungi</taxon>
        <taxon>Dikarya</taxon>
        <taxon>Basidiomycota</taxon>
        <taxon>Agaricomycotina</taxon>
        <taxon>Agaricomycetes</taxon>
        <taxon>Agaricomycetidae</taxon>
        <taxon>Agaricales</taxon>
        <taxon>Marasmiineae</taxon>
        <taxon>Physalacriaceae</taxon>
        <taxon>Armillaria</taxon>
    </lineage>
</organism>
<proteinExistence type="predicted"/>
<gene>
    <name evidence="1" type="ORF">ARMGADRAFT_1015997</name>
</gene>
<name>A0A2H3DHF7_ARMGA</name>
<reference evidence="2" key="1">
    <citation type="journal article" date="2017" name="Nat. Ecol. Evol.">
        <title>Genome expansion and lineage-specific genetic innovations in the forest pathogenic fungi Armillaria.</title>
        <authorList>
            <person name="Sipos G."/>
            <person name="Prasanna A.N."/>
            <person name="Walter M.C."/>
            <person name="O'Connor E."/>
            <person name="Balint B."/>
            <person name="Krizsan K."/>
            <person name="Kiss B."/>
            <person name="Hess J."/>
            <person name="Varga T."/>
            <person name="Slot J."/>
            <person name="Riley R."/>
            <person name="Boka B."/>
            <person name="Rigling D."/>
            <person name="Barry K."/>
            <person name="Lee J."/>
            <person name="Mihaltcheva S."/>
            <person name="LaButti K."/>
            <person name="Lipzen A."/>
            <person name="Waldron R."/>
            <person name="Moloney N.M."/>
            <person name="Sperisen C."/>
            <person name="Kredics L."/>
            <person name="Vagvoelgyi C."/>
            <person name="Patrignani A."/>
            <person name="Fitzpatrick D."/>
            <person name="Nagy I."/>
            <person name="Doyle S."/>
            <person name="Anderson J.B."/>
            <person name="Grigoriev I.V."/>
            <person name="Gueldener U."/>
            <person name="Muensterkoetter M."/>
            <person name="Nagy L.G."/>
        </authorList>
    </citation>
    <scope>NUCLEOTIDE SEQUENCE [LARGE SCALE GENOMIC DNA]</scope>
    <source>
        <strain evidence="2">Ar21-2</strain>
    </source>
</reference>
<protein>
    <submittedName>
        <fullName evidence="1">Uncharacterized protein</fullName>
    </submittedName>
</protein>
<dbReference type="InParanoid" id="A0A2H3DHF7"/>
<sequence length="66" mass="7650">MDPVKRNHHHPERQGCRDTLVQKFDSRHDSLGIVLIDASEYIWATLTSSRRRHKKGPWVCEAGGIR</sequence>
<keyword evidence="2" id="KW-1185">Reference proteome</keyword>
<dbReference type="EMBL" id="KZ293672">
    <property type="protein sequence ID" value="PBK88517.1"/>
    <property type="molecule type" value="Genomic_DNA"/>
</dbReference>
<dbReference type="AlphaFoldDB" id="A0A2H3DHF7"/>